<evidence type="ECO:0000256" key="2">
    <source>
        <dbReference type="ARBA" id="ARBA00022690"/>
    </source>
</evidence>
<sequence>MNSLLKVLTALLLSVSMKSVHGGSLREVQQEVIQVDDGPNAHRRLALPENLEVGPWHKCQGKTGEECRQYIIEMHPELDGNVMLAYPRKFNYYRVWITTDENGMVVESPGRG</sequence>
<dbReference type="EMBL" id="HBHI01008939">
    <property type="protein sequence ID" value="CAD9662582.1"/>
    <property type="molecule type" value="Transcribed_RNA"/>
</dbReference>
<name>A0A6U0QYL9_9STRA</name>
<reference evidence="5" key="1">
    <citation type="submission" date="2021-01" db="EMBL/GenBank/DDBJ databases">
        <authorList>
            <person name="Corre E."/>
            <person name="Pelletier E."/>
            <person name="Niang G."/>
            <person name="Scheremetjew M."/>
            <person name="Finn R."/>
            <person name="Kale V."/>
            <person name="Holt S."/>
            <person name="Cochrane G."/>
            <person name="Meng A."/>
            <person name="Brown T."/>
            <person name="Cohen L."/>
        </authorList>
    </citation>
    <scope>NUCLEOTIDE SEQUENCE</scope>
    <source>
        <strain evidence="5">CCMP1452</strain>
    </source>
</reference>
<dbReference type="InterPro" id="IPR000864">
    <property type="entry name" value="Prot_inh_pot1"/>
</dbReference>
<keyword evidence="3" id="KW-0722">Serine protease inhibitor</keyword>
<comment type="similarity">
    <text evidence="1">Belongs to the protease inhibitor I13 (potato type I serine protease inhibitor) family.</text>
</comment>
<proteinExistence type="inferred from homology"/>
<dbReference type="GO" id="GO:0004867">
    <property type="term" value="F:serine-type endopeptidase inhibitor activity"/>
    <property type="evidence" value="ECO:0007669"/>
    <property type="project" value="UniProtKB-KW"/>
</dbReference>
<evidence type="ECO:0000313" key="5">
    <source>
        <dbReference type="EMBL" id="CAD9662578.1"/>
    </source>
</evidence>
<dbReference type="EMBL" id="HBHI01008938">
    <property type="protein sequence ID" value="CAD9662578.1"/>
    <property type="molecule type" value="Transcribed_RNA"/>
</dbReference>
<feature type="chain" id="PRO_5036191896" description="Subtilisin inhibitor domain-containing protein" evidence="4">
    <location>
        <begin position="23"/>
        <end position="112"/>
    </location>
</feature>
<protein>
    <recommendedName>
        <fullName evidence="7">Subtilisin inhibitor domain-containing protein</fullName>
    </recommendedName>
</protein>
<evidence type="ECO:0000256" key="1">
    <source>
        <dbReference type="ARBA" id="ARBA00008210"/>
    </source>
</evidence>
<keyword evidence="4" id="KW-0732">Signal</keyword>
<evidence type="ECO:0000313" key="6">
    <source>
        <dbReference type="EMBL" id="CAD9662582.1"/>
    </source>
</evidence>
<keyword evidence="2" id="KW-0646">Protease inhibitor</keyword>
<dbReference type="Pfam" id="PF00280">
    <property type="entry name" value="potato_inhibit"/>
    <property type="match status" value="1"/>
</dbReference>
<organism evidence="5">
    <name type="scientific">Eucampia antarctica</name>
    <dbReference type="NCBI Taxonomy" id="49252"/>
    <lineage>
        <taxon>Eukaryota</taxon>
        <taxon>Sar</taxon>
        <taxon>Stramenopiles</taxon>
        <taxon>Ochrophyta</taxon>
        <taxon>Bacillariophyta</taxon>
        <taxon>Mediophyceae</taxon>
        <taxon>Biddulphiophycidae</taxon>
        <taxon>Hemiaulales</taxon>
        <taxon>Hemiaulaceae</taxon>
        <taxon>Eucampia</taxon>
    </lineage>
</organism>
<dbReference type="InterPro" id="IPR036354">
    <property type="entry name" value="Prot_inh_pot1_sf"/>
</dbReference>
<dbReference type="GO" id="GO:0009611">
    <property type="term" value="P:response to wounding"/>
    <property type="evidence" value="ECO:0007669"/>
    <property type="project" value="InterPro"/>
</dbReference>
<evidence type="ECO:0000256" key="4">
    <source>
        <dbReference type="SAM" id="SignalP"/>
    </source>
</evidence>
<dbReference type="SUPFAM" id="SSF54654">
    <property type="entry name" value="CI-2 family of serine protease inhibitors"/>
    <property type="match status" value="1"/>
</dbReference>
<accession>A0A6U0QYL9</accession>
<gene>
    <name evidence="5" type="ORF">EANT1437_LOCUS4584</name>
    <name evidence="6" type="ORF">EANT1437_LOCUS4585</name>
</gene>
<evidence type="ECO:0000256" key="3">
    <source>
        <dbReference type="ARBA" id="ARBA00022900"/>
    </source>
</evidence>
<feature type="signal peptide" evidence="4">
    <location>
        <begin position="1"/>
        <end position="22"/>
    </location>
</feature>
<evidence type="ECO:0008006" key="7">
    <source>
        <dbReference type="Google" id="ProtNLM"/>
    </source>
</evidence>
<dbReference type="Gene3D" id="3.30.10.10">
    <property type="entry name" value="Trypsin Inhibitor V, subunit A"/>
    <property type="match status" value="1"/>
</dbReference>
<dbReference type="AlphaFoldDB" id="A0A6U0QYL9"/>